<keyword evidence="2" id="KW-1185">Reference proteome</keyword>
<dbReference type="EMBL" id="MU394336">
    <property type="protein sequence ID" value="KAI6084509.1"/>
    <property type="molecule type" value="Genomic_DNA"/>
</dbReference>
<proteinExistence type="predicted"/>
<name>A0ACC0CVT0_9PEZI</name>
<gene>
    <name evidence="1" type="ORF">F4821DRAFT_169733</name>
</gene>
<organism evidence="1 2">
    <name type="scientific">Hypoxylon rubiginosum</name>
    <dbReference type="NCBI Taxonomy" id="110542"/>
    <lineage>
        <taxon>Eukaryota</taxon>
        <taxon>Fungi</taxon>
        <taxon>Dikarya</taxon>
        <taxon>Ascomycota</taxon>
        <taxon>Pezizomycotina</taxon>
        <taxon>Sordariomycetes</taxon>
        <taxon>Xylariomycetidae</taxon>
        <taxon>Xylariales</taxon>
        <taxon>Hypoxylaceae</taxon>
        <taxon>Hypoxylon</taxon>
    </lineage>
</organism>
<comment type="caution">
    <text evidence="1">The sequence shown here is derived from an EMBL/GenBank/DDBJ whole genome shotgun (WGS) entry which is preliminary data.</text>
</comment>
<reference evidence="1 2" key="1">
    <citation type="journal article" date="2022" name="New Phytol.">
        <title>Ecological generalism drives hyperdiversity of secondary metabolite gene clusters in xylarialean endophytes.</title>
        <authorList>
            <person name="Franco M.E.E."/>
            <person name="Wisecaver J.H."/>
            <person name="Arnold A.E."/>
            <person name="Ju Y.M."/>
            <person name="Slot J.C."/>
            <person name="Ahrendt S."/>
            <person name="Moore L.P."/>
            <person name="Eastman K.E."/>
            <person name="Scott K."/>
            <person name="Konkel Z."/>
            <person name="Mondo S.J."/>
            <person name="Kuo A."/>
            <person name="Hayes R.D."/>
            <person name="Haridas S."/>
            <person name="Andreopoulos B."/>
            <person name="Riley R."/>
            <person name="LaButti K."/>
            <person name="Pangilinan J."/>
            <person name="Lipzen A."/>
            <person name="Amirebrahimi M."/>
            <person name="Yan J."/>
            <person name="Adam C."/>
            <person name="Keymanesh K."/>
            <person name="Ng V."/>
            <person name="Louie K."/>
            <person name="Northen T."/>
            <person name="Drula E."/>
            <person name="Henrissat B."/>
            <person name="Hsieh H.M."/>
            <person name="Youens-Clark K."/>
            <person name="Lutzoni F."/>
            <person name="Miadlikowska J."/>
            <person name="Eastwood D.C."/>
            <person name="Hamelin R.C."/>
            <person name="Grigoriev I.V."/>
            <person name="U'Ren J.M."/>
        </authorList>
    </citation>
    <scope>NUCLEOTIDE SEQUENCE [LARGE SCALE GENOMIC DNA]</scope>
    <source>
        <strain evidence="1 2">ER1909</strain>
    </source>
</reference>
<accession>A0ACC0CVT0</accession>
<evidence type="ECO:0000313" key="1">
    <source>
        <dbReference type="EMBL" id="KAI6084509.1"/>
    </source>
</evidence>
<dbReference type="Proteomes" id="UP001497680">
    <property type="component" value="Unassembled WGS sequence"/>
</dbReference>
<protein>
    <submittedName>
        <fullName evidence="1">Uncharacterized protein</fullName>
    </submittedName>
</protein>
<sequence length="436" mass="46057">MRLDVSIFRILACLAGLVMAQDDDDRSTGGVSTDGATATTTSSSNLVIEVEALPTYPVYTPKSGNQTITYNKGSGITDLTVMAVNLKRFDDNVTIAEGVKDSTTGISTSTTSTGFGAVFHSDEGTVGRRQGGPLPLPPFKFPMTDDSVILIVSTDLDEYGNNIGRPLYYEFKWQNSTSSGTSYSQLIAVATDSDTQSATNAIKDSGKETGPALSEVITNDSSSSEDPTSSTATSTPTAETSAEVAASQASPGNSGLSTGAIAGIAVGCAVVGLLIIGFLVWFFFFRRRSNRQRVRGTDFAADSGTHAMMPDKEAVAMSQSSPHSAFADDGGRLHDPRRRSAAPGGDDASFAPYSDRARSQSPPAGGAAFATSAHNHSQTDVGNTSRSPTPPFNPRYAHLIEEGMTEDEIRRLEEEERHLDAAIEDAGRNSRLTHQS</sequence>
<evidence type="ECO:0000313" key="2">
    <source>
        <dbReference type="Proteomes" id="UP001497680"/>
    </source>
</evidence>